<evidence type="ECO:0000259" key="4">
    <source>
        <dbReference type="Pfam" id="PF13649"/>
    </source>
</evidence>
<proteinExistence type="predicted"/>
<dbReference type="Pfam" id="PF13649">
    <property type="entry name" value="Methyltransf_25"/>
    <property type="match status" value="1"/>
</dbReference>
<name>A0ABW5G8L2_9PSEU</name>
<feature type="region of interest" description="Disordered" evidence="3">
    <location>
        <begin position="1"/>
        <end position="22"/>
    </location>
</feature>
<dbReference type="PANTHER" id="PTHR43861">
    <property type="entry name" value="TRANS-ACONITATE 2-METHYLTRANSFERASE-RELATED"/>
    <property type="match status" value="1"/>
</dbReference>
<evidence type="ECO:0000256" key="2">
    <source>
        <dbReference type="ARBA" id="ARBA00022679"/>
    </source>
</evidence>
<dbReference type="GO" id="GO:0102208">
    <property type="term" value="F:2-polyprenyl-6-hydroxyphenol methylase activity"/>
    <property type="evidence" value="ECO:0007669"/>
    <property type="project" value="UniProtKB-EC"/>
</dbReference>
<dbReference type="EMBL" id="JBHUKU010000002">
    <property type="protein sequence ID" value="MFD2457851.1"/>
    <property type="molecule type" value="Genomic_DNA"/>
</dbReference>
<evidence type="ECO:0000256" key="1">
    <source>
        <dbReference type="ARBA" id="ARBA00022603"/>
    </source>
</evidence>
<dbReference type="RefSeq" id="WP_345389593.1">
    <property type="nucleotide sequence ID" value="NZ_BAABHG010000003.1"/>
</dbReference>
<protein>
    <submittedName>
        <fullName evidence="5">Class I SAM-dependent methyltransferase</fullName>
        <ecNumber evidence="5">2.1.1.222</ecNumber>
        <ecNumber evidence="5">2.1.1.64</ecNumber>
    </submittedName>
</protein>
<dbReference type="SUPFAM" id="SSF53335">
    <property type="entry name" value="S-adenosyl-L-methionine-dependent methyltransferases"/>
    <property type="match status" value="1"/>
</dbReference>
<comment type="caution">
    <text evidence="5">The sequence shown here is derived from an EMBL/GenBank/DDBJ whole genome shotgun (WGS) entry which is preliminary data.</text>
</comment>
<dbReference type="CDD" id="cd02440">
    <property type="entry name" value="AdoMet_MTases"/>
    <property type="match status" value="1"/>
</dbReference>
<dbReference type="Gene3D" id="3.40.50.150">
    <property type="entry name" value="Vaccinia Virus protein VP39"/>
    <property type="match status" value="1"/>
</dbReference>
<dbReference type="GO" id="GO:0032259">
    <property type="term" value="P:methylation"/>
    <property type="evidence" value="ECO:0007669"/>
    <property type="project" value="UniProtKB-KW"/>
</dbReference>
<gene>
    <name evidence="5" type="ORF">ACFSYJ_04540</name>
</gene>
<feature type="domain" description="Methyltransferase" evidence="4">
    <location>
        <begin position="45"/>
        <end position="132"/>
    </location>
</feature>
<sequence length="204" mass="22120">MSSQEPGPAPFDRIGARYDESWSDRGPQREAVAWLATRLPAGGRVLDLGCGSGDPTARDLSEAGAEVVGVDESAVMLDLARANVPRATFHQRDLRALDDLGEFDAVTAFFSLLMLPKASIAEVLADLRTRLRGPRLLVLGMVRGDFDAYPLEFLDVPVAVTAYPDDELSAVVYAAGFRVLELREVEAEAGERPEVHQYLYATAG</sequence>
<dbReference type="EC" id="2.1.1.222" evidence="5"/>
<organism evidence="5 6">
    <name type="scientific">Amycolatopsis samaneae</name>
    <dbReference type="NCBI Taxonomy" id="664691"/>
    <lineage>
        <taxon>Bacteria</taxon>
        <taxon>Bacillati</taxon>
        <taxon>Actinomycetota</taxon>
        <taxon>Actinomycetes</taxon>
        <taxon>Pseudonocardiales</taxon>
        <taxon>Pseudonocardiaceae</taxon>
        <taxon>Amycolatopsis</taxon>
    </lineage>
</organism>
<dbReference type="InterPro" id="IPR029063">
    <property type="entry name" value="SAM-dependent_MTases_sf"/>
</dbReference>
<keyword evidence="2 5" id="KW-0808">Transferase</keyword>
<dbReference type="EC" id="2.1.1.64" evidence="5"/>
<evidence type="ECO:0000256" key="3">
    <source>
        <dbReference type="SAM" id="MobiDB-lite"/>
    </source>
</evidence>
<dbReference type="InterPro" id="IPR041698">
    <property type="entry name" value="Methyltransf_25"/>
</dbReference>
<dbReference type="GO" id="GO:0061542">
    <property type="term" value="F:3-demethylubiquinol 3-O-methyltransferase activity"/>
    <property type="evidence" value="ECO:0007669"/>
    <property type="project" value="UniProtKB-EC"/>
</dbReference>
<keyword evidence="6" id="KW-1185">Reference proteome</keyword>
<accession>A0ABW5G8L2</accession>
<keyword evidence="1 5" id="KW-0489">Methyltransferase</keyword>
<evidence type="ECO:0000313" key="6">
    <source>
        <dbReference type="Proteomes" id="UP001597419"/>
    </source>
</evidence>
<evidence type="ECO:0000313" key="5">
    <source>
        <dbReference type="EMBL" id="MFD2457851.1"/>
    </source>
</evidence>
<dbReference type="Proteomes" id="UP001597419">
    <property type="component" value="Unassembled WGS sequence"/>
</dbReference>
<reference evidence="6" key="1">
    <citation type="journal article" date="2019" name="Int. J. Syst. Evol. Microbiol.">
        <title>The Global Catalogue of Microorganisms (GCM) 10K type strain sequencing project: providing services to taxonomists for standard genome sequencing and annotation.</title>
        <authorList>
            <consortium name="The Broad Institute Genomics Platform"/>
            <consortium name="The Broad Institute Genome Sequencing Center for Infectious Disease"/>
            <person name="Wu L."/>
            <person name="Ma J."/>
        </authorList>
    </citation>
    <scope>NUCLEOTIDE SEQUENCE [LARGE SCALE GENOMIC DNA]</scope>
    <source>
        <strain evidence="6">CGMCC 4.7643</strain>
    </source>
</reference>
<dbReference type="PANTHER" id="PTHR43861:SF1">
    <property type="entry name" value="TRANS-ACONITATE 2-METHYLTRANSFERASE"/>
    <property type="match status" value="1"/>
</dbReference>